<evidence type="ECO:0000259" key="1">
    <source>
        <dbReference type="Pfam" id="PF16452"/>
    </source>
</evidence>
<organism evidence="2 3">
    <name type="scientific">Veronia nyctiphanis</name>
    <dbReference type="NCBI Taxonomy" id="1278244"/>
    <lineage>
        <taxon>Bacteria</taxon>
        <taxon>Pseudomonadati</taxon>
        <taxon>Pseudomonadota</taxon>
        <taxon>Gammaproteobacteria</taxon>
        <taxon>Vibrionales</taxon>
        <taxon>Vibrionaceae</taxon>
        <taxon>Veronia</taxon>
    </lineage>
</organism>
<name>A0A4V1LSY9_9GAMM</name>
<comment type="caution">
    <text evidence="2">The sequence shown here is derived from an EMBL/GenBank/DDBJ whole genome shotgun (WGS) entry which is preliminary data.</text>
</comment>
<dbReference type="GO" id="GO:0051259">
    <property type="term" value="P:protein complex oligomerization"/>
    <property type="evidence" value="ECO:0007669"/>
    <property type="project" value="InterPro"/>
</dbReference>
<sequence>MSRSRYSFFIDKSETKLTMGTYLIEVEGILSINKVQRLPGKLAIDFNGSTLEVAETDIKVMGRVAMTMSKD</sequence>
<dbReference type="EMBL" id="PEIB01000010">
    <property type="protein sequence ID" value="RXJ73358.1"/>
    <property type="molecule type" value="Genomic_DNA"/>
</dbReference>
<evidence type="ECO:0000313" key="2">
    <source>
        <dbReference type="EMBL" id="RXJ73358.1"/>
    </source>
</evidence>
<accession>A0A4V1LSY9</accession>
<feature type="domain" description="Bacteriophage CI repressor C-terminal" evidence="1">
    <location>
        <begin position="5"/>
        <end position="65"/>
    </location>
</feature>
<gene>
    <name evidence="2" type="ORF">CS022_10315</name>
</gene>
<keyword evidence="3" id="KW-1185">Reference proteome</keyword>
<reference evidence="2 3" key="1">
    <citation type="submission" date="2017-10" db="EMBL/GenBank/DDBJ databases">
        <title>Nyctiphanis sp. nov., isolated from the stomach of the euphausiid Nyctiphanes simplex (Hansen, 1911) in the Gulf of California.</title>
        <authorList>
            <person name="Gomez-Gil B."/>
            <person name="Aguilar-Mendez M."/>
            <person name="Lopez-Cortes A."/>
            <person name="Gomez-Gutierrez J."/>
            <person name="Roque A."/>
            <person name="Lang E."/>
            <person name="Gonzalez-Castillo A."/>
        </authorList>
    </citation>
    <scope>NUCLEOTIDE SEQUENCE [LARGE SCALE GENOMIC DNA]</scope>
    <source>
        <strain evidence="2 3">CAIM 600</strain>
    </source>
</reference>
<dbReference type="Gene3D" id="2.10.109.10">
    <property type="entry name" value="Umud Fragment, subunit A"/>
    <property type="match status" value="1"/>
</dbReference>
<dbReference type="AlphaFoldDB" id="A0A4V1LSY9"/>
<dbReference type="OrthoDB" id="5829794at2"/>
<protein>
    <submittedName>
        <fullName evidence="2">Bacteriocin</fullName>
    </submittedName>
</protein>
<evidence type="ECO:0000313" key="3">
    <source>
        <dbReference type="Proteomes" id="UP000290287"/>
    </source>
</evidence>
<dbReference type="Pfam" id="PF16452">
    <property type="entry name" value="Phage_CI_C"/>
    <property type="match status" value="1"/>
</dbReference>
<proteinExistence type="predicted"/>
<dbReference type="Proteomes" id="UP000290287">
    <property type="component" value="Unassembled WGS sequence"/>
</dbReference>
<dbReference type="InterPro" id="IPR032499">
    <property type="entry name" value="Phage_CI_C"/>
</dbReference>